<sequence length="217" mass="24837">MGLYGIINEDTELLNIMLIPFIIEIGLIAFITISIGITLLVFIMINDNGSLKMLISIFLSLFLILLVFDIFQIFVLHVFRKYIANIKENKKRRKLSNNNSCQENLIQNTNIYDNSSSNVPPLPPRDNVVYKQGMNQEPIRSNNINNQMAQYQYNGPQGGYPSMTVPNNVPPNTMPYNSLYPQDFIVNIPNQNQIYDTAPPPYVENENFSNYNPDAKH</sequence>
<feature type="transmembrane region" description="Helical" evidence="1">
    <location>
        <begin position="57"/>
        <end position="79"/>
    </location>
</feature>
<dbReference type="Proteomes" id="UP000193920">
    <property type="component" value="Unassembled WGS sequence"/>
</dbReference>
<gene>
    <name evidence="2" type="ORF">LY90DRAFT_708308</name>
</gene>
<protein>
    <submittedName>
        <fullName evidence="2">Uncharacterized protein</fullName>
    </submittedName>
</protein>
<name>A0A1Y2A5F3_9FUNG</name>
<organism evidence="2 3">
    <name type="scientific">Neocallimastix californiae</name>
    <dbReference type="NCBI Taxonomy" id="1754190"/>
    <lineage>
        <taxon>Eukaryota</taxon>
        <taxon>Fungi</taxon>
        <taxon>Fungi incertae sedis</taxon>
        <taxon>Chytridiomycota</taxon>
        <taxon>Chytridiomycota incertae sedis</taxon>
        <taxon>Neocallimastigomycetes</taxon>
        <taxon>Neocallimastigales</taxon>
        <taxon>Neocallimastigaceae</taxon>
        <taxon>Neocallimastix</taxon>
    </lineage>
</organism>
<reference evidence="2 3" key="1">
    <citation type="submission" date="2016-08" db="EMBL/GenBank/DDBJ databases">
        <title>A Parts List for Fungal Cellulosomes Revealed by Comparative Genomics.</title>
        <authorList>
            <consortium name="DOE Joint Genome Institute"/>
            <person name="Haitjema C.H."/>
            <person name="Gilmore S.P."/>
            <person name="Henske J.K."/>
            <person name="Solomon K.V."/>
            <person name="De Groot R."/>
            <person name="Kuo A."/>
            <person name="Mondo S.J."/>
            <person name="Salamov A.A."/>
            <person name="Labutti K."/>
            <person name="Zhao Z."/>
            <person name="Chiniquy J."/>
            <person name="Barry K."/>
            <person name="Brewer H.M."/>
            <person name="Purvine S.O."/>
            <person name="Wright A.T."/>
            <person name="Boxma B."/>
            <person name="Van Alen T."/>
            <person name="Hackstein J.H."/>
            <person name="Baker S.E."/>
            <person name="Grigoriev I.V."/>
            <person name="O'Malley M.A."/>
        </authorList>
    </citation>
    <scope>NUCLEOTIDE SEQUENCE [LARGE SCALE GENOMIC DNA]</scope>
    <source>
        <strain evidence="2 3">G1</strain>
    </source>
</reference>
<keyword evidence="1" id="KW-0472">Membrane</keyword>
<keyword evidence="1" id="KW-0812">Transmembrane</keyword>
<dbReference type="EMBL" id="MCOG01000324">
    <property type="protein sequence ID" value="ORY17736.1"/>
    <property type="molecule type" value="Genomic_DNA"/>
</dbReference>
<proteinExistence type="predicted"/>
<evidence type="ECO:0000313" key="3">
    <source>
        <dbReference type="Proteomes" id="UP000193920"/>
    </source>
</evidence>
<comment type="caution">
    <text evidence="2">The sequence shown here is derived from an EMBL/GenBank/DDBJ whole genome shotgun (WGS) entry which is preliminary data.</text>
</comment>
<evidence type="ECO:0000313" key="2">
    <source>
        <dbReference type="EMBL" id="ORY17736.1"/>
    </source>
</evidence>
<feature type="transmembrane region" description="Helical" evidence="1">
    <location>
        <begin position="21"/>
        <end position="45"/>
    </location>
</feature>
<dbReference type="AlphaFoldDB" id="A0A1Y2A5F3"/>
<keyword evidence="1" id="KW-1133">Transmembrane helix</keyword>
<keyword evidence="3" id="KW-1185">Reference proteome</keyword>
<evidence type="ECO:0000256" key="1">
    <source>
        <dbReference type="SAM" id="Phobius"/>
    </source>
</evidence>
<accession>A0A1Y2A5F3</accession>